<dbReference type="VEuPathDB" id="FungiDB:SPSK_00896"/>
<sequence length="224" mass="24429">MTRWQGERRGRWRLNQTRQSSGSGAHVFCSQPRKATQMSGGTTPRTASLCPSLDCLPTKFFPQRVAGRINGVPETAFGPGLFAIPGSASNEWVSYYVQTGSMEVVLGLGGGHAVEAVSYFSERLGAGTAKKHADVFRFCFQTWKGNAIGGCGGRKTDYTVLSDTLPGGQGWREGRVTRPMLSNSFALREMRTKRDKRTTEHVRSQTVGPLDSEKGDAITTYGIQ</sequence>
<dbReference type="EMBL" id="AXCR01000011">
    <property type="protein sequence ID" value="KJR81829.1"/>
    <property type="molecule type" value="Genomic_DNA"/>
</dbReference>
<dbReference type="RefSeq" id="XP_016584505.1">
    <property type="nucleotide sequence ID" value="XM_016727839.1"/>
</dbReference>
<evidence type="ECO:0000256" key="1">
    <source>
        <dbReference type="SAM" id="MobiDB-lite"/>
    </source>
</evidence>
<comment type="caution">
    <text evidence="2">The sequence shown here is derived from an EMBL/GenBank/DDBJ whole genome shotgun (WGS) entry which is preliminary data.</text>
</comment>
<protein>
    <submittedName>
        <fullName evidence="2">Uncharacterized protein</fullName>
    </submittedName>
</protein>
<evidence type="ECO:0000313" key="3">
    <source>
        <dbReference type="Proteomes" id="UP000033710"/>
    </source>
</evidence>
<dbReference type="AlphaFoldDB" id="A0A0F2LY96"/>
<feature type="compositionally biased region" description="Basic and acidic residues" evidence="1">
    <location>
        <begin position="192"/>
        <end position="203"/>
    </location>
</feature>
<proteinExistence type="predicted"/>
<dbReference type="GeneID" id="27663116"/>
<evidence type="ECO:0000313" key="2">
    <source>
        <dbReference type="EMBL" id="KJR81829.1"/>
    </source>
</evidence>
<dbReference type="Proteomes" id="UP000033710">
    <property type="component" value="Unassembled WGS sequence"/>
</dbReference>
<feature type="region of interest" description="Disordered" evidence="1">
    <location>
        <begin position="192"/>
        <end position="224"/>
    </location>
</feature>
<gene>
    <name evidence="2" type="ORF">SPSK_00896</name>
</gene>
<reference evidence="2 3" key="2">
    <citation type="journal article" date="2015" name="Eukaryot. Cell">
        <title>Asexual propagation of a virulent clone complex in a human and feline outbreak of sporotrichosis.</title>
        <authorList>
            <person name="Teixeira Mde M."/>
            <person name="Rodrigues A.M."/>
            <person name="Tsui C.K."/>
            <person name="de Almeida L.G."/>
            <person name="Van Diepeningen A.D."/>
            <person name="van den Ende B.G."/>
            <person name="Fernandes G.F."/>
            <person name="Kano R."/>
            <person name="Hamelin R.C."/>
            <person name="Lopes-Bezerra L.M."/>
            <person name="Vasconcelos A.T."/>
            <person name="de Hoog S."/>
            <person name="de Camargo Z.P."/>
            <person name="Felipe M.S."/>
        </authorList>
    </citation>
    <scope>NUCLEOTIDE SEQUENCE [LARGE SCALE GENOMIC DNA]</scope>
    <source>
        <strain evidence="2 3">1099-18</strain>
    </source>
</reference>
<organism evidence="2 3">
    <name type="scientific">Sporothrix schenckii 1099-18</name>
    <dbReference type="NCBI Taxonomy" id="1397361"/>
    <lineage>
        <taxon>Eukaryota</taxon>
        <taxon>Fungi</taxon>
        <taxon>Dikarya</taxon>
        <taxon>Ascomycota</taxon>
        <taxon>Pezizomycotina</taxon>
        <taxon>Sordariomycetes</taxon>
        <taxon>Sordariomycetidae</taxon>
        <taxon>Ophiostomatales</taxon>
        <taxon>Ophiostomataceae</taxon>
        <taxon>Sporothrix</taxon>
    </lineage>
</organism>
<dbReference type="KEGG" id="ssck:SPSK_00896"/>
<reference evidence="2 3" key="1">
    <citation type="journal article" date="2014" name="BMC Genomics">
        <title>Comparative genomics of the major fungal agents of human and animal Sporotrichosis: Sporothrix schenckii and Sporothrix brasiliensis.</title>
        <authorList>
            <person name="Teixeira M.M."/>
            <person name="de Almeida L.G."/>
            <person name="Kubitschek-Barreira P."/>
            <person name="Alves F.L."/>
            <person name="Kioshima E.S."/>
            <person name="Abadio A.K."/>
            <person name="Fernandes L."/>
            <person name="Derengowski L.S."/>
            <person name="Ferreira K.S."/>
            <person name="Souza R.C."/>
            <person name="Ruiz J.C."/>
            <person name="de Andrade N.C."/>
            <person name="Paes H.C."/>
            <person name="Nicola A.M."/>
            <person name="Albuquerque P."/>
            <person name="Gerber A.L."/>
            <person name="Martins V.P."/>
            <person name="Peconick L.D."/>
            <person name="Neto A.V."/>
            <person name="Chaucanez C.B."/>
            <person name="Silva P.A."/>
            <person name="Cunha O.L."/>
            <person name="de Oliveira F.F."/>
            <person name="dos Santos T.C."/>
            <person name="Barros A.L."/>
            <person name="Soares M.A."/>
            <person name="de Oliveira L.M."/>
            <person name="Marini M.M."/>
            <person name="Villalobos-Duno H."/>
            <person name="Cunha M.M."/>
            <person name="de Hoog S."/>
            <person name="da Silveira J.F."/>
            <person name="Henrissat B."/>
            <person name="Nino-Vega G.A."/>
            <person name="Cisalpino P.S."/>
            <person name="Mora-Montes H.M."/>
            <person name="Almeida S.R."/>
            <person name="Stajich J.E."/>
            <person name="Lopes-Bezerra L.M."/>
            <person name="Vasconcelos A.T."/>
            <person name="Felipe M.S."/>
        </authorList>
    </citation>
    <scope>NUCLEOTIDE SEQUENCE [LARGE SCALE GENOMIC DNA]</scope>
    <source>
        <strain evidence="2 3">1099-18</strain>
    </source>
</reference>
<name>A0A0F2LY96_SPOSC</name>
<accession>A0A0F2LY96</accession>